<dbReference type="InParanoid" id="D8M7X8"/>
<protein>
    <submittedName>
        <fullName evidence="1">Uncharacterized protein</fullName>
    </submittedName>
</protein>
<keyword evidence="2" id="KW-1185">Reference proteome</keyword>
<dbReference type="Proteomes" id="UP000008312">
    <property type="component" value="Unassembled WGS sequence"/>
</dbReference>
<reference evidence="1" key="1">
    <citation type="submission" date="2010-02" db="EMBL/GenBank/DDBJ databases">
        <title>Sequencing and annotation of the Blastocystis hominis genome.</title>
        <authorList>
            <person name="Wincker P."/>
        </authorList>
    </citation>
    <scope>NUCLEOTIDE SEQUENCE</scope>
    <source>
        <strain evidence="1">Singapore isolate B</strain>
    </source>
</reference>
<evidence type="ECO:0000313" key="1">
    <source>
        <dbReference type="EMBL" id="CBK24167.2"/>
    </source>
</evidence>
<evidence type="ECO:0000313" key="2">
    <source>
        <dbReference type="Proteomes" id="UP000008312"/>
    </source>
</evidence>
<proteinExistence type="predicted"/>
<dbReference type="RefSeq" id="XP_012898215.1">
    <property type="nucleotide sequence ID" value="XM_013042761.1"/>
</dbReference>
<dbReference type="GeneID" id="24920985"/>
<gene>
    <name evidence="1" type="ORF">GSBLH_T00003932001</name>
</gene>
<name>D8M7X8_BLAHO</name>
<accession>D8M7X8</accession>
<sequence>MILSSGGCAAAFAFSESDFVYRDDENPIMGMDPALQGMKQHYRPLNKPRAEKRYYCGVNIDCSSKHNGVETKQGARIKKY</sequence>
<dbReference type="EMBL" id="FN668683">
    <property type="protein sequence ID" value="CBK24167.2"/>
    <property type="molecule type" value="Genomic_DNA"/>
</dbReference>
<organism evidence="1">
    <name type="scientific">Blastocystis hominis</name>
    <dbReference type="NCBI Taxonomy" id="12968"/>
    <lineage>
        <taxon>Eukaryota</taxon>
        <taxon>Sar</taxon>
        <taxon>Stramenopiles</taxon>
        <taxon>Bigyra</taxon>
        <taxon>Opalozoa</taxon>
        <taxon>Opalinata</taxon>
        <taxon>Blastocystidae</taxon>
        <taxon>Blastocystis</taxon>
    </lineage>
</organism>
<dbReference type="AlphaFoldDB" id="D8M7X8"/>